<dbReference type="SUPFAM" id="SSF69322">
    <property type="entry name" value="Tricorn protease domain 2"/>
    <property type="match status" value="1"/>
</dbReference>
<dbReference type="GO" id="GO:0005815">
    <property type="term" value="C:microtubule organizing center"/>
    <property type="evidence" value="ECO:0007669"/>
    <property type="project" value="TreeGrafter"/>
</dbReference>
<dbReference type="GO" id="GO:1990811">
    <property type="term" value="C:MWP complex"/>
    <property type="evidence" value="ECO:0007669"/>
    <property type="project" value="TreeGrafter"/>
</dbReference>
<name>A0A1D2AC67_AUXPR</name>
<feature type="compositionally biased region" description="Polar residues" evidence="1">
    <location>
        <begin position="326"/>
        <end position="340"/>
    </location>
</feature>
<dbReference type="InterPro" id="IPR001680">
    <property type="entry name" value="WD40_rpt"/>
</dbReference>
<feature type="compositionally biased region" description="Basic and acidic residues" evidence="1">
    <location>
        <begin position="308"/>
        <end position="320"/>
    </location>
</feature>
<feature type="region of interest" description="Disordered" evidence="1">
    <location>
        <begin position="288"/>
        <end position="340"/>
    </location>
</feature>
<feature type="domain" description="Anaphase-promoting complex subunit 4-like WD40" evidence="2">
    <location>
        <begin position="221"/>
        <end position="262"/>
    </location>
</feature>
<dbReference type="InterPro" id="IPR015943">
    <property type="entry name" value="WD40/YVTN_repeat-like_dom_sf"/>
</dbReference>
<dbReference type="PANTHER" id="PTHR16220:SF0">
    <property type="entry name" value="WD REPEAT-CONTAINING PROTEIN WRAP73"/>
    <property type="match status" value="1"/>
</dbReference>
<dbReference type="Gene3D" id="2.130.10.10">
    <property type="entry name" value="YVTN repeat-like/Quinoprotein amine dehydrogenase"/>
    <property type="match status" value="3"/>
</dbReference>
<evidence type="ECO:0000256" key="1">
    <source>
        <dbReference type="SAM" id="MobiDB-lite"/>
    </source>
</evidence>
<evidence type="ECO:0000313" key="3">
    <source>
        <dbReference type="EMBL" id="JAT76784.1"/>
    </source>
</evidence>
<protein>
    <recommendedName>
        <fullName evidence="2">Anaphase-promoting complex subunit 4-like WD40 domain-containing protein</fullName>
    </recommendedName>
</protein>
<gene>
    <name evidence="3" type="ORF">g.12980</name>
</gene>
<dbReference type="AlphaFoldDB" id="A0A1D2AC67"/>
<accession>A0A1D2AC67</accession>
<sequence>MDFSEGTPYTGSVPQFSPDGQYIAHAQACRLVVREASSLAVVALFSVPEQVEALAWSPDSVHILAGPLRTGSVLVFSVEDSAWSCCIEEGSAGCVRACWSPSGAHVLLVADFCIRLSVWSLVGQTCLQLPGPKHAHAGLAFSPDGLQLAIAQRSACKDSVAVYDTRTWQLEGRWSPGTQDLADMAWNPDGSCLAVWEAPTAGHGLLVLSPVGEVLARSTSPGAGLGIRTVAWSPSGQLLAIGSYDGEVQLLSSYTWQRLASFPHPGAVQGPVGLVAYSEVEEERTVLGPRNGLAGVSGPASRIPRSPPSKDGEGGWREEEPVTSACCPQSTGAEPDDQGQTRSRFLVSALPMSLQPHRPAADRPPLRMGIGTMLWSHDGAYLATRCDSTPNTIRVWDSGKLALASLVCLKKSVRSVVWDLDSNRLMMCSGYGKLYLWTSNGASCVHIPLPGMKAGTLSWHPTQPSLLLASRDSFACAFL</sequence>
<dbReference type="InterPro" id="IPR024977">
    <property type="entry name" value="Apc4-like_WD40_dom"/>
</dbReference>
<organism evidence="3">
    <name type="scientific">Auxenochlorella protothecoides</name>
    <name type="common">Green microalga</name>
    <name type="synonym">Chlorella protothecoides</name>
    <dbReference type="NCBI Taxonomy" id="3075"/>
    <lineage>
        <taxon>Eukaryota</taxon>
        <taxon>Viridiplantae</taxon>
        <taxon>Chlorophyta</taxon>
        <taxon>core chlorophytes</taxon>
        <taxon>Trebouxiophyceae</taxon>
        <taxon>Chlorellales</taxon>
        <taxon>Chlorellaceae</taxon>
        <taxon>Auxenochlorella</taxon>
    </lineage>
</organism>
<dbReference type="PANTHER" id="PTHR16220">
    <property type="entry name" value="WD REPEAT PROTEIN 8-RELATED"/>
    <property type="match status" value="1"/>
</dbReference>
<dbReference type="Pfam" id="PF12894">
    <property type="entry name" value="ANAPC4_WD40"/>
    <property type="match status" value="1"/>
</dbReference>
<proteinExistence type="predicted"/>
<dbReference type="InterPro" id="IPR052778">
    <property type="entry name" value="Centrosome-WD_assoc"/>
</dbReference>
<dbReference type="EMBL" id="GDKF01001838">
    <property type="protein sequence ID" value="JAT76784.1"/>
    <property type="molecule type" value="Transcribed_RNA"/>
</dbReference>
<reference evidence="3" key="1">
    <citation type="submission" date="2015-08" db="EMBL/GenBank/DDBJ databases">
        <authorList>
            <person name="Babu N.S."/>
            <person name="Beckwith C.J."/>
            <person name="Beseler K.G."/>
            <person name="Brison A."/>
            <person name="Carone J.V."/>
            <person name="Caskin T.P."/>
            <person name="Diamond M."/>
            <person name="Durham M.E."/>
            <person name="Foxe J.M."/>
            <person name="Go M."/>
            <person name="Henderson B.A."/>
            <person name="Jones I.B."/>
            <person name="McGettigan J.A."/>
            <person name="Micheletti S.J."/>
            <person name="Nasrallah M.E."/>
            <person name="Ortiz D."/>
            <person name="Piller C.R."/>
            <person name="Privatt S.R."/>
            <person name="Schneider S.L."/>
            <person name="Sharp S."/>
            <person name="Smith T.C."/>
            <person name="Stanton J.D."/>
            <person name="Ullery H.E."/>
            <person name="Wilson R.J."/>
            <person name="Serrano M.G."/>
            <person name="Buck G."/>
            <person name="Lee V."/>
            <person name="Wang Y."/>
            <person name="Carvalho R."/>
            <person name="Voegtly L."/>
            <person name="Shi R."/>
            <person name="Duckworth R."/>
            <person name="Johnson A."/>
            <person name="Loviza R."/>
            <person name="Walstead R."/>
            <person name="Shah Z."/>
            <person name="Kiflezghi M."/>
            <person name="Wade K."/>
            <person name="Ball S.L."/>
            <person name="Bradley K.W."/>
            <person name="Asai D.J."/>
            <person name="Bowman C.A."/>
            <person name="Russell D.A."/>
            <person name="Pope W.H."/>
            <person name="Jacobs-Sera D."/>
            <person name="Hendrix R.W."/>
            <person name="Hatfull G.F."/>
        </authorList>
    </citation>
    <scope>NUCLEOTIDE SEQUENCE</scope>
</reference>
<dbReference type="SMART" id="SM00320">
    <property type="entry name" value="WD40"/>
    <property type="match status" value="5"/>
</dbReference>
<evidence type="ECO:0000259" key="2">
    <source>
        <dbReference type="Pfam" id="PF12894"/>
    </source>
</evidence>